<dbReference type="AlphaFoldDB" id="A0A0K2TL41"/>
<proteinExistence type="predicted"/>
<sequence>MTFKRDGRISILALQAFGCLQDHRLRRQEVQNVGEEEGIFQKGHTRPGGVKKTFPDQFSQVYEGQCKTCRCFTTECPAMKKNPSPSLQDCCELVF</sequence>
<reference evidence="1" key="1">
    <citation type="submission" date="2014-05" db="EMBL/GenBank/DDBJ databases">
        <authorList>
            <person name="Chronopoulou M."/>
        </authorList>
    </citation>
    <scope>NUCLEOTIDE SEQUENCE</scope>
    <source>
        <tissue evidence="1">Whole organism</tissue>
    </source>
</reference>
<name>A0A0K2TL41_LEPSM</name>
<accession>A0A0K2TL41</accession>
<organism evidence="1">
    <name type="scientific">Lepeophtheirus salmonis</name>
    <name type="common">Salmon louse</name>
    <name type="synonym">Caligus salmonis</name>
    <dbReference type="NCBI Taxonomy" id="72036"/>
    <lineage>
        <taxon>Eukaryota</taxon>
        <taxon>Metazoa</taxon>
        <taxon>Ecdysozoa</taxon>
        <taxon>Arthropoda</taxon>
        <taxon>Crustacea</taxon>
        <taxon>Multicrustacea</taxon>
        <taxon>Hexanauplia</taxon>
        <taxon>Copepoda</taxon>
        <taxon>Siphonostomatoida</taxon>
        <taxon>Caligidae</taxon>
        <taxon>Lepeophtheirus</taxon>
    </lineage>
</organism>
<dbReference type="EMBL" id="HACA01009412">
    <property type="protein sequence ID" value="CDW26773.1"/>
    <property type="molecule type" value="Transcribed_RNA"/>
</dbReference>
<evidence type="ECO:0000313" key="1">
    <source>
        <dbReference type="EMBL" id="CDW26773.1"/>
    </source>
</evidence>
<protein>
    <submittedName>
        <fullName evidence="1">Uncharacterized protein</fullName>
    </submittedName>
</protein>